<proteinExistence type="predicted"/>
<dbReference type="GeneID" id="93617062"/>
<reference evidence="1 2" key="1">
    <citation type="journal article" date="2009" name="PLoS Genet.">
        <title>Genomic analysis of the basal lineage fungus Rhizopus oryzae reveals a whole-genome duplication.</title>
        <authorList>
            <person name="Ma L.-J."/>
            <person name="Ibrahim A.S."/>
            <person name="Skory C."/>
            <person name="Grabherr M.G."/>
            <person name="Burger G."/>
            <person name="Butler M."/>
            <person name="Elias M."/>
            <person name="Idnurm A."/>
            <person name="Lang B.F."/>
            <person name="Sone T."/>
            <person name="Abe A."/>
            <person name="Calvo S.E."/>
            <person name="Corrochano L.M."/>
            <person name="Engels R."/>
            <person name="Fu J."/>
            <person name="Hansberg W."/>
            <person name="Kim J.-M."/>
            <person name="Kodira C.D."/>
            <person name="Koehrsen M.J."/>
            <person name="Liu B."/>
            <person name="Miranda-Saavedra D."/>
            <person name="O'Leary S."/>
            <person name="Ortiz-Castellanos L."/>
            <person name="Poulter R."/>
            <person name="Rodriguez-Romero J."/>
            <person name="Ruiz-Herrera J."/>
            <person name="Shen Y.-Q."/>
            <person name="Zeng Q."/>
            <person name="Galagan J."/>
            <person name="Birren B.W."/>
            <person name="Cuomo C.A."/>
            <person name="Wickes B.L."/>
        </authorList>
    </citation>
    <scope>NUCLEOTIDE SEQUENCE [LARGE SCALE GENOMIC DNA]</scope>
    <source>
        <strain evidence="2">RA 99-880 / ATCC MYA-4621 / FGSC 9543 / NRRL 43880</strain>
    </source>
</reference>
<organism evidence="1 2">
    <name type="scientific">Rhizopus delemar (strain RA 99-880 / ATCC MYA-4621 / FGSC 9543 / NRRL 43880)</name>
    <name type="common">Mucormycosis agent</name>
    <name type="synonym">Rhizopus arrhizus var. delemar</name>
    <dbReference type="NCBI Taxonomy" id="246409"/>
    <lineage>
        <taxon>Eukaryota</taxon>
        <taxon>Fungi</taxon>
        <taxon>Fungi incertae sedis</taxon>
        <taxon>Mucoromycota</taxon>
        <taxon>Mucoromycotina</taxon>
        <taxon>Mucoromycetes</taxon>
        <taxon>Mucorales</taxon>
        <taxon>Mucorineae</taxon>
        <taxon>Rhizopodaceae</taxon>
        <taxon>Rhizopus</taxon>
    </lineage>
</organism>
<dbReference type="RefSeq" id="XP_067520782.1">
    <property type="nucleotide sequence ID" value="XM_067664681.1"/>
</dbReference>
<evidence type="ECO:0000313" key="1">
    <source>
        <dbReference type="EMBL" id="EIE85386.1"/>
    </source>
</evidence>
<accession>I1CAA6</accession>
<evidence type="ECO:0000313" key="2">
    <source>
        <dbReference type="Proteomes" id="UP000009138"/>
    </source>
</evidence>
<dbReference type="EMBL" id="CH476738">
    <property type="protein sequence ID" value="EIE85386.1"/>
    <property type="molecule type" value="Genomic_DNA"/>
</dbReference>
<gene>
    <name evidence="1" type="ORF">RO3G_10096</name>
</gene>
<name>I1CAA6_RHIO9</name>
<protein>
    <submittedName>
        <fullName evidence="1">Uncharacterized protein</fullName>
    </submittedName>
</protein>
<dbReference type="VEuPathDB" id="FungiDB:RO3G_10096"/>
<dbReference type="AlphaFoldDB" id="I1CAA6"/>
<dbReference type="Proteomes" id="UP000009138">
    <property type="component" value="Unassembled WGS sequence"/>
</dbReference>
<sequence>MARLVKEVGSSIVNRSPESLQGDVDSMEECLASTSDFTTGGFIDGNRLIGSAGEGICLTMAVRLGWAVSHLDLATLGEEGRFDRVGGLRGREETVDDAVCPDGESGISVVSGFRTSCFLAETFSCCNLQLSAWEVAKSACSCWSCLLLWRRAHDVL</sequence>
<dbReference type="InParanoid" id="I1CAA6"/>
<keyword evidence="2" id="KW-1185">Reference proteome</keyword>